<dbReference type="PROSITE" id="PS51257">
    <property type="entry name" value="PROKAR_LIPOPROTEIN"/>
    <property type="match status" value="1"/>
</dbReference>
<feature type="compositionally biased region" description="Pro residues" evidence="1">
    <location>
        <begin position="23"/>
        <end position="35"/>
    </location>
</feature>
<comment type="caution">
    <text evidence="3">The sequence shown here is derived from an EMBL/GenBank/DDBJ whole genome shotgun (WGS) entry which is preliminary data.</text>
</comment>
<evidence type="ECO:0000256" key="2">
    <source>
        <dbReference type="SAM" id="SignalP"/>
    </source>
</evidence>
<organism evidence="3">
    <name type="scientific">Candidatus Atribacter allofermentans</name>
    <dbReference type="NCBI Taxonomy" id="1852833"/>
    <lineage>
        <taxon>Bacteria</taxon>
        <taxon>Pseudomonadati</taxon>
        <taxon>Atribacterota</taxon>
        <taxon>Atribacteria</taxon>
        <taxon>Atribacterales</taxon>
        <taxon>Atribacteraceae</taxon>
        <taxon>Atribacter</taxon>
    </lineage>
</organism>
<proteinExistence type="predicted"/>
<feature type="chain" id="PRO_5012415335" description="SbsA Ig-like domain-containing protein" evidence="2">
    <location>
        <begin position="23"/>
        <end position="259"/>
    </location>
</feature>
<name>A0A1V5SS90_9BACT</name>
<dbReference type="Proteomes" id="UP000485569">
    <property type="component" value="Unassembled WGS sequence"/>
</dbReference>
<dbReference type="AlphaFoldDB" id="A0A1V5SS90"/>
<keyword evidence="2" id="KW-0732">Signal</keyword>
<accession>A0A1V5SS90</accession>
<dbReference type="EMBL" id="MWBQ01000095">
    <property type="protein sequence ID" value="OQA57184.1"/>
    <property type="molecule type" value="Genomic_DNA"/>
</dbReference>
<evidence type="ECO:0008006" key="4">
    <source>
        <dbReference type="Google" id="ProtNLM"/>
    </source>
</evidence>
<feature type="signal peptide" evidence="2">
    <location>
        <begin position="1"/>
        <end position="22"/>
    </location>
</feature>
<feature type="region of interest" description="Disordered" evidence="1">
    <location>
        <begin position="23"/>
        <end position="44"/>
    </location>
</feature>
<reference evidence="3" key="1">
    <citation type="submission" date="2017-02" db="EMBL/GenBank/DDBJ databases">
        <title>Delving into the versatile metabolic prowess of the omnipresent phylum Bacteroidetes.</title>
        <authorList>
            <person name="Nobu M.K."/>
            <person name="Mei R."/>
            <person name="Narihiro T."/>
            <person name="Kuroda K."/>
            <person name="Liu W.-T."/>
        </authorList>
    </citation>
    <scope>NUCLEOTIDE SEQUENCE</scope>
    <source>
        <strain evidence="3">ADurb.Bin276</strain>
    </source>
</reference>
<sequence>MKKLSFLAVVVLLAFLITSCTPTPTPSPTPTPTTTPPTGTTAPSISIVRDGGWAGKIIQSGDPVRFNQDIFFQGTAPSSSIIKVYLNNTLVEQTQSSPAGEWNLMINSLSTETTFNLSFTATQGSLAESSATPFSIVVDGTKPYIQSLSAKADTILGAAPTITVNFNEEIVVVDMNTFSLPAVWGFSSIGASVFHTTQVAMNAGNQSVTLTGNFLSDFLVMGDTIVVTFFYVPAMGVTDKAGNAFNATINFATGVVAAP</sequence>
<protein>
    <recommendedName>
        <fullName evidence="4">SbsA Ig-like domain-containing protein</fullName>
    </recommendedName>
</protein>
<gene>
    <name evidence="3" type="ORF">BWY41_01324</name>
</gene>
<evidence type="ECO:0000256" key="1">
    <source>
        <dbReference type="SAM" id="MobiDB-lite"/>
    </source>
</evidence>
<evidence type="ECO:0000313" key="3">
    <source>
        <dbReference type="EMBL" id="OQA57184.1"/>
    </source>
</evidence>